<dbReference type="GO" id="GO:0005829">
    <property type="term" value="C:cytosol"/>
    <property type="evidence" value="ECO:0007669"/>
    <property type="project" value="TreeGrafter"/>
</dbReference>
<evidence type="ECO:0000256" key="4">
    <source>
        <dbReference type="ARBA" id="ARBA00022679"/>
    </source>
</evidence>
<protein>
    <recommendedName>
        <fullName evidence="6">Ribosomal RNA small subunit methyltransferase G</fullName>
        <ecNumber evidence="6">2.1.1.170</ecNumber>
    </recommendedName>
    <alternativeName>
        <fullName evidence="6">16S rRNA 7-methylguanosine methyltransferase</fullName>
        <shortName evidence="6">16S rRNA m7G methyltransferase</shortName>
    </alternativeName>
</protein>
<evidence type="ECO:0000256" key="3">
    <source>
        <dbReference type="ARBA" id="ARBA00022603"/>
    </source>
</evidence>
<keyword evidence="2 6" id="KW-0698">rRNA processing</keyword>
<comment type="function">
    <text evidence="6">Specifically methylates the N7 position of guanine in position 527 of 16S rRNA.</text>
</comment>
<dbReference type="PANTHER" id="PTHR31760:SF0">
    <property type="entry name" value="S-ADENOSYL-L-METHIONINE-DEPENDENT METHYLTRANSFERASES SUPERFAMILY PROTEIN"/>
    <property type="match status" value="1"/>
</dbReference>
<accession>A0A1I5KVX3</accession>
<organism evidence="7 8">
    <name type="scientific">Qipengyuania nanhaisediminis</name>
    <dbReference type="NCBI Taxonomy" id="604088"/>
    <lineage>
        <taxon>Bacteria</taxon>
        <taxon>Pseudomonadati</taxon>
        <taxon>Pseudomonadota</taxon>
        <taxon>Alphaproteobacteria</taxon>
        <taxon>Sphingomonadales</taxon>
        <taxon>Erythrobacteraceae</taxon>
        <taxon>Qipengyuania</taxon>
    </lineage>
</organism>
<dbReference type="NCBIfam" id="TIGR00138">
    <property type="entry name" value="rsmG_gidB"/>
    <property type="match status" value="1"/>
</dbReference>
<name>A0A1I5KVX3_9SPHN</name>
<dbReference type="STRING" id="604088.SAMN04488060_0556"/>
<keyword evidence="5 6" id="KW-0949">S-adenosyl-L-methionine</keyword>
<evidence type="ECO:0000256" key="2">
    <source>
        <dbReference type="ARBA" id="ARBA00022552"/>
    </source>
</evidence>
<keyword evidence="4 6" id="KW-0808">Transferase</keyword>
<feature type="binding site" evidence="6">
    <location>
        <position position="76"/>
    </location>
    <ligand>
        <name>S-adenosyl-L-methionine</name>
        <dbReference type="ChEBI" id="CHEBI:59789"/>
    </ligand>
</feature>
<keyword evidence="1 6" id="KW-0963">Cytoplasm</keyword>
<dbReference type="Pfam" id="PF02527">
    <property type="entry name" value="GidB"/>
    <property type="match status" value="1"/>
</dbReference>
<dbReference type="AlphaFoldDB" id="A0A1I5KVX3"/>
<evidence type="ECO:0000256" key="1">
    <source>
        <dbReference type="ARBA" id="ARBA00022490"/>
    </source>
</evidence>
<keyword evidence="8" id="KW-1185">Reference proteome</keyword>
<dbReference type="Gene3D" id="3.40.50.150">
    <property type="entry name" value="Vaccinia Virus protein VP39"/>
    <property type="match status" value="1"/>
</dbReference>
<dbReference type="Proteomes" id="UP000199331">
    <property type="component" value="Unassembled WGS sequence"/>
</dbReference>
<comment type="subcellular location">
    <subcellularLocation>
        <location evidence="6">Cytoplasm</location>
    </subcellularLocation>
</comment>
<proteinExistence type="inferred from homology"/>
<feature type="binding site" evidence="6">
    <location>
        <position position="81"/>
    </location>
    <ligand>
        <name>S-adenosyl-L-methionine</name>
        <dbReference type="ChEBI" id="CHEBI:59789"/>
    </ligand>
</feature>
<dbReference type="InterPro" id="IPR003682">
    <property type="entry name" value="rRNA_ssu_MeTfrase_G"/>
</dbReference>
<comment type="similarity">
    <text evidence="6">Belongs to the methyltransferase superfamily. RNA methyltransferase RsmG family.</text>
</comment>
<dbReference type="PIRSF" id="PIRSF003078">
    <property type="entry name" value="GidB"/>
    <property type="match status" value="1"/>
</dbReference>
<sequence>MMEREKEARAYIEEKGGARAIHSLSELSERLKEENQRQNLVAKGSLDHIWVRHFADSAQLLDHVPRETKGPWLDLGSGAGFPGLVLAILRPEIEFVLIESRRLRVEWLERMSSELGLENCRIEGCRLEQVTTVEAGIISARAFAPLAKLLRLSARFSTDDTRWVLPKGRSAAHEVQELPGRESKMFHVEQSLTDREAGIVVGRGKVREKA</sequence>
<dbReference type="EC" id="2.1.1.170" evidence="6"/>
<comment type="caution">
    <text evidence="6">Lacks conserved residue(s) required for the propagation of feature annotation.</text>
</comment>
<dbReference type="EMBL" id="FOWZ01000001">
    <property type="protein sequence ID" value="SFO89103.1"/>
    <property type="molecule type" value="Genomic_DNA"/>
</dbReference>
<evidence type="ECO:0000256" key="5">
    <source>
        <dbReference type="ARBA" id="ARBA00022691"/>
    </source>
</evidence>
<feature type="binding site" evidence="6">
    <location>
        <begin position="127"/>
        <end position="128"/>
    </location>
    <ligand>
        <name>S-adenosyl-L-methionine</name>
        <dbReference type="ChEBI" id="CHEBI:59789"/>
    </ligand>
</feature>
<evidence type="ECO:0000256" key="6">
    <source>
        <dbReference type="HAMAP-Rule" id="MF_00074"/>
    </source>
</evidence>
<evidence type="ECO:0000313" key="7">
    <source>
        <dbReference type="EMBL" id="SFO89103.1"/>
    </source>
</evidence>
<dbReference type="PANTHER" id="PTHR31760">
    <property type="entry name" value="S-ADENOSYL-L-METHIONINE-DEPENDENT METHYLTRANSFERASES SUPERFAMILY PROTEIN"/>
    <property type="match status" value="1"/>
</dbReference>
<comment type="catalytic activity">
    <reaction evidence="6">
        <text>guanosine(527) in 16S rRNA + S-adenosyl-L-methionine = N(7)-methylguanosine(527) in 16S rRNA + S-adenosyl-L-homocysteine</text>
        <dbReference type="Rhea" id="RHEA:42732"/>
        <dbReference type="Rhea" id="RHEA-COMP:10209"/>
        <dbReference type="Rhea" id="RHEA-COMP:10210"/>
        <dbReference type="ChEBI" id="CHEBI:57856"/>
        <dbReference type="ChEBI" id="CHEBI:59789"/>
        <dbReference type="ChEBI" id="CHEBI:74269"/>
        <dbReference type="ChEBI" id="CHEBI:74480"/>
        <dbReference type="EC" id="2.1.1.170"/>
    </reaction>
</comment>
<dbReference type="InterPro" id="IPR029063">
    <property type="entry name" value="SAM-dependent_MTases_sf"/>
</dbReference>
<dbReference type="HAMAP" id="MF_00074">
    <property type="entry name" value="16SrRNA_methyltr_G"/>
    <property type="match status" value="1"/>
</dbReference>
<evidence type="ECO:0000313" key="8">
    <source>
        <dbReference type="Proteomes" id="UP000199331"/>
    </source>
</evidence>
<gene>
    <name evidence="6" type="primary">rsmG</name>
    <name evidence="7" type="ORF">SAMN04488060_0556</name>
</gene>
<feature type="binding site" evidence="6">
    <location>
        <position position="141"/>
    </location>
    <ligand>
        <name>S-adenosyl-L-methionine</name>
        <dbReference type="ChEBI" id="CHEBI:59789"/>
    </ligand>
</feature>
<reference evidence="8" key="1">
    <citation type="submission" date="2016-10" db="EMBL/GenBank/DDBJ databases">
        <authorList>
            <person name="Varghese N."/>
            <person name="Submissions S."/>
        </authorList>
    </citation>
    <scope>NUCLEOTIDE SEQUENCE [LARGE SCALE GENOMIC DNA]</scope>
    <source>
        <strain evidence="8">CGMCC 1.7715</strain>
    </source>
</reference>
<dbReference type="SUPFAM" id="SSF53335">
    <property type="entry name" value="S-adenosyl-L-methionine-dependent methyltransferases"/>
    <property type="match status" value="1"/>
</dbReference>
<dbReference type="GO" id="GO:0070043">
    <property type="term" value="F:rRNA (guanine-N7-)-methyltransferase activity"/>
    <property type="evidence" value="ECO:0007669"/>
    <property type="project" value="UniProtKB-UniRule"/>
</dbReference>
<keyword evidence="3 6" id="KW-0489">Methyltransferase</keyword>